<name>A0A2A4T6U0_9DELT</name>
<evidence type="ECO:0000313" key="7">
    <source>
        <dbReference type="Proteomes" id="UP000218113"/>
    </source>
</evidence>
<protein>
    <recommendedName>
        <fullName evidence="1">tRNA-uridine aminocarboxypropyltransferase</fullName>
        <ecNumber evidence="1">2.5.1.25</ecNumber>
    </recommendedName>
</protein>
<dbReference type="GO" id="GO:0016432">
    <property type="term" value="F:tRNA-uridine aminocarboxypropyltransferase activity"/>
    <property type="evidence" value="ECO:0007669"/>
    <property type="project" value="UniProtKB-EC"/>
</dbReference>
<dbReference type="PANTHER" id="PTHR21392:SF1">
    <property type="entry name" value="TRNA-URIDINE AMINOCARBOXYPROPYLTRANSFERASE"/>
    <property type="match status" value="1"/>
</dbReference>
<evidence type="ECO:0000256" key="3">
    <source>
        <dbReference type="ARBA" id="ARBA00022691"/>
    </source>
</evidence>
<proteinExistence type="predicted"/>
<gene>
    <name evidence="6" type="ORF">COB67_05380</name>
</gene>
<reference evidence="7" key="1">
    <citation type="submission" date="2017-08" db="EMBL/GenBank/DDBJ databases">
        <title>A dynamic microbial community with high functional redundancy inhabits the cold, oxic subseafloor aquifer.</title>
        <authorList>
            <person name="Tully B.J."/>
            <person name="Wheat C.G."/>
            <person name="Glazer B.T."/>
            <person name="Huber J.A."/>
        </authorList>
    </citation>
    <scope>NUCLEOTIDE SEQUENCE [LARGE SCALE GENOMIC DNA]</scope>
</reference>
<dbReference type="PANTHER" id="PTHR21392">
    <property type="entry name" value="TRNA-URIDINE AMINOCARBOXYPROPYLTRANSFERASE 2"/>
    <property type="match status" value="1"/>
</dbReference>
<dbReference type="InterPro" id="IPR039262">
    <property type="entry name" value="DTWD2/TAPT"/>
</dbReference>
<dbReference type="EMBL" id="NVSR01000024">
    <property type="protein sequence ID" value="PCI28845.1"/>
    <property type="molecule type" value="Genomic_DNA"/>
</dbReference>
<evidence type="ECO:0000256" key="4">
    <source>
        <dbReference type="ARBA" id="ARBA00022694"/>
    </source>
</evidence>
<sequence length="214" mass="25469">MQEIKEPRKKPRGQRCQHCDQCGLYLHICICDYQPQIRSKVQYWLLMHPMESRKPTNTGKLIANCIDSTKTFIWDRLHPPEEFIRELKNPQYRIYLIFPDDFTEDKSLVTDYVEEDDRIPVFLILDGTWKQARKIYRRSEYLQRLLHLPLIPQQKSRYTLRRASREHHLCTVEVAVELLSIAGEEGNAEKLQTYFDCFNAHYLAGRNGHEVKFG</sequence>
<evidence type="ECO:0000259" key="5">
    <source>
        <dbReference type="SMART" id="SM01144"/>
    </source>
</evidence>
<dbReference type="Pfam" id="PF03942">
    <property type="entry name" value="DTW"/>
    <property type="match status" value="1"/>
</dbReference>
<organism evidence="6 7">
    <name type="scientific">SAR324 cluster bacterium</name>
    <dbReference type="NCBI Taxonomy" id="2024889"/>
    <lineage>
        <taxon>Bacteria</taxon>
        <taxon>Deltaproteobacteria</taxon>
        <taxon>SAR324 cluster</taxon>
    </lineage>
</organism>
<dbReference type="InterPro" id="IPR005636">
    <property type="entry name" value="DTW"/>
</dbReference>
<dbReference type="GO" id="GO:0008033">
    <property type="term" value="P:tRNA processing"/>
    <property type="evidence" value="ECO:0007669"/>
    <property type="project" value="UniProtKB-KW"/>
</dbReference>
<dbReference type="Proteomes" id="UP000218113">
    <property type="component" value="Unassembled WGS sequence"/>
</dbReference>
<keyword evidence="2" id="KW-0808">Transferase</keyword>
<feature type="domain" description="DTW" evidence="5">
    <location>
        <begin position="15"/>
        <end position="207"/>
    </location>
</feature>
<comment type="caution">
    <text evidence="6">The sequence shown here is derived from an EMBL/GenBank/DDBJ whole genome shotgun (WGS) entry which is preliminary data.</text>
</comment>
<evidence type="ECO:0000256" key="1">
    <source>
        <dbReference type="ARBA" id="ARBA00012386"/>
    </source>
</evidence>
<dbReference type="EC" id="2.5.1.25" evidence="1"/>
<evidence type="ECO:0000256" key="2">
    <source>
        <dbReference type="ARBA" id="ARBA00022679"/>
    </source>
</evidence>
<keyword evidence="3" id="KW-0949">S-adenosyl-L-methionine</keyword>
<accession>A0A2A4T6U0</accession>
<dbReference type="SMART" id="SM01144">
    <property type="entry name" value="DTW"/>
    <property type="match status" value="1"/>
</dbReference>
<evidence type="ECO:0000313" key="6">
    <source>
        <dbReference type="EMBL" id="PCI28845.1"/>
    </source>
</evidence>
<keyword evidence="4" id="KW-0819">tRNA processing</keyword>
<dbReference type="AlphaFoldDB" id="A0A2A4T6U0"/>